<dbReference type="EMBL" id="AGFM01000064">
    <property type="protein sequence ID" value="EHJ58966.1"/>
    <property type="molecule type" value="Genomic_DNA"/>
</dbReference>
<accession>G6EIM4</accession>
<name>G6EIM4_9SPHN</name>
<dbReference type="Proteomes" id="UP000004030">
    <property type="component" value="Unassembled WGS sequence"/>
</dbReference>
<evidence type="ECO:0000313" key="1">
    <source>
        <dbReference type="EMBL" id="EHJ58966.1"/>
    </source>
</evidence>
<reference evidence="1 2" key="1">
    <citation type="journal article" date="2012" name="J. Bacteriol.">
        <title>Genome sequence of benzo(a)pyrene-degrading bacterium Novosphingobium pentaromativorans US6-1.</title>
        <authorList>
            <person name="Luo Y.R."/>
            <person name="Kang S.G."/>
            <person name="Kim S.J."/>
            <person name="Kim M.R."/>
            <person name="Li N."/>
            <person name="Lee J.H."/>
            <person name="Kwon K.K."/>
        </authorList>
    </citation>
    <scope>NUCLEOTIDE SEQUENCE [LARGE SCALE GENOMIC DNA]</scope>
    <source>
        <strain evidence="1 2">US6-1</strain>
    </source>
</reference>
<comment type="caution">
    <text evidence="1">The sequence shown here is derived from an EMBL/GenBank/DDBJ whole genome shotgun (WGS) entry which is preliminary data.</text>
</comment>
<organism evidence="1 2">
    <name type="scientific">Novosphingobium pentaromativorans US6-1</name>
    <dbReference type="NCBI Taxonomy" id="1088721"/>
    <lineage>
        <taxon>Bacteria</taxon>
        <taxon>Pseudomonadati</taxon>
        <taxon>Pseudomonadota</taxon>
        <taxon>Alphaproteobacteria</taxon>
        <taxon>Sphingomonadales</taxon>
        <taxon>Sphingomonadaceae</taxon>
        <taxon>Novosphingobium</taxon>
    </lineage>
</organism>
<dbReference type="AlphaFoldDB" id="G6EIM4"/>
<dbReference type="KEGG" id="npn:JI59_02935"/>
<dbReference type="PATRIC" id="fig|1088721.7.peg.885"/>
<protein>
    <submittedName>
        <fullName evidence="1">Uncharacterized protein</fullName>
    </submittedName>
</protein>
<proteinExistence type="predicted"/>
<gene>
    <name evidence="1" type="ORF">NSU_4195</name>
</gene>
<dbReference type="STRING" id="1088721.JI59_02935"/>
<evidence type="ECO:0000313" key="2">
    <source>
        <dbReference type="Proteomes" id="UP000004030"/>
    </source>
</evidence>
<sequence length="228" mass="24733">MLVFGGTCCEAGAAQVLKPELQTGSRIPVKPKQVTGRERRALLKDFASCVFRSQPDRVDYFLRHSDMTDFDPGLGNIVGYLRLDKCLGAQEVGITQMGAEFSTHALRGLLAEQAYLDNRKAQPENGVEQSVPRPSYAKAADVSRAQALGAFADCVVAQNSADADNLMRTGWGTVEEKQAAKALVPTLGACLPQGETISLRIEDVRGFVADGLWQRFEAPMPVTYEGKP</sequence>
<dbReference type="eggNOG" id="ENOG503175U">
    <property type="taxonomic scope" value="Bacteria"/>
</dbReference>
<keyword evidence="2" id="KW-1185">Reference proteome</keyword>